<reference evidence="6" key="4">
    <citation type="submission" date="2025-09" db="UniProtKB">
        <authorList>
            <consortium name="Ensembl"/>
        </authorList>
    </citation>
    <scope>IDENTIFICATION</scope>
</reference>
<organism evidence="6 7">
    <name type="scientific">Pelodiscus sinensis</name>
    <name type="common">Chinese softshell turtle</name>
    <name type="synonym">Trionyx sinensis</name>
    <dbReference type="NCBI Taxonomy" id="13735"/>
    <lineage>
        <taxon>Eukaryota</taxon>
        <taxon>Metazoa</taxon>
        <taxon>Chordata</taxon>
        <taxon>Craniata</taxon>
        <taxon>Vertebrata</taxon>
        <taxon>Euteleostomi</taxon>
        <taxon>Archelosauria</taxon>
        <taxon>Testudinata</taxon>
        <taxon>Testudines</taxon>
        <taxon>Cryptodira</taxon>
        <taxon>Trionychia</taxon>
        <taxon>Trionychidae</taxon>
        <taxon>Pelodiscus</taxon>
    </lineage>
</organism>
<feature type="domain" description="IF rod" evidence="5">
    <location>
        <begin position="1"/>
        <end position="155"/>
    </location>
</feature>
<dbReference type="Gene3D" id="1.20.5.500">
    <property type="entry name" value="Single helix bin"/>
    <property type="match status" value="1"/>
</dbReference>
<dbReference type="Proteomes" id="UP000007267">
    <property type="component" value="Unassembled WGS sequence"/>
</dbReference>
<dbReference type="EMBL" id="AGCU01084186">
    <property type="status" value="NOT_ANNOTATED_CDS"/>
    <property type="molecule type" value="Genomic_DNA"/>
</dbReference>
<keyword evidence="2 4" id="KW-0175">Coiled coil</keyword>
<dbReference type="SUPFAM" id="SSF64593">
    <property type="entry name" value="Intermediate filament protein, coiled coil region"/>
    <property type="match status" value="1"/>
</dbReference>
<evidence type="ECO:0000313" key="7">
    <source>
        <dbReference type="Proteomes" id="UP000007267"/>
    </source>
</evidence>
<dbReference type="GO" id="GO:0031424">
    <property type="term" value="P:keratinization"/>
    <property type="evidence" value="ECO:0007669"/>
    <property type="project" value="TreeGrafter"/>
</dbReference>
<dbReference type="PROSITE" id="PS51842">
    <property type="entry name" value="IF_ROD_2"/>
    <property type="match status" value="1"/>
</dbReference>
<dbReference type="eggNOG" id="ENOG502QRH7">
    <property type="taxonomic scope" value="Eukaryota"/>
</dbReference>
<evidence type="ECO:0000256" key="4">
    <source>
        <dbReference type="SAM" id="Coils"/>
    </source>
</evidence>
<evidence type="ECO:0000313" key="6">
    <source>
        <dbReference type="Ensembl" id="ENSPSIP00000003823.1"/>
    </source>
</evidence>
<dbReference type="STRING" id="13735.ENSPSIP00000003823"/>
<dbReference type="GO" id="GO:0030280">
    <property type="term" value="F:structural constituent of skin epidermis"/>
    <property type="evidence" value="ECO:0007669"/>
    <property type="project" value="TreeGrafter"/>
</dbReference>
<dbReference type="SMART" id="SM01391">
    <property type="entry name" value="Filament"/>
    <property type="match status" value="1"/>
</dbReference>
<sequence length="164" mass="18905">MDNRRDLDIDCIIKNVDSWYKEIALKSKEEVDALHHTRFQELQDQRDRFREALERNKCEVAELTRLTQVLQGETDHVKKQLACLQAAIDDAEQRGHCALTDARGKHTELQSALRNAEDELAGMLRDYQALLNVKLALDIEITTYKTLLEGEESRWVDNAVKLDG</sequence>
<dbReference type="Pfam" id="PF00038">
    <property type="entry name" value="Filament"/>
    <property type="match status" value="1"/>
</dbReference>
<reference evidence="6" key="3">
    <citation type="submission" date="2025-08" db="UniProtKB">
        <authorList>
            <consortium name="Ensembl"/>
        </authorList>
    </citation>
    <scope>IDENTIFICATION</scope>
</reference>
<keyword evidence="1 3" id="KW-0403">Intermediate filament</keyword>
<dbReference type="GeneTree" id="ENSGT00940000161853"/>
<keyword evidence="7" id="KW-1185">Reference proteome</keyword>
<evidence type="ECO:0000256" key="2">
    <source>
        <dbReference type="ARBA" id="ARBA00023054"/>
    </source>
</evidence>
<dbReference type="PANTHER" id="PTHR45616:SF19">
    <property type="entry name" value="KERATIN 90"/>
    <property type="match status" value="1"/>
</dbReference>
<accession>K7F713</accession>
<dbReference type="GO" id="GO:0045095">
    <property type="term" value="C:keratin filament"/>
    <property type="evidence" value="ECO:0007669"/>
    <property type="project" value="TreeGrafter"/>
</dbReference>
<evidence type="ECO:0000259" key="5">
    <source>
        <dbReference type="PROSITE" id="PS51842"/>
    </source>
</evidence>
<protein>
    <recommendedName>
        <fullName evidence="5">IF rod domain-containing protein</fullName>
    </recommendedName>
</protein>
<reference evidence="7" key="1">
    <citation type="submission" date="2011-10" db="EMBL/GenBank/DDBJ databases">
        <authorList>
            <consortium name="Soft-shell Turtle Genome Consortium"/>
        </authorList>
    </citation>
    <scope>NUCLEOTIDE SEQUENCE [LARGE SCALE GENOMIC DNA]</scope>
    <source>
        <strain evidence="7">Daiwa-1</strain>
    </source>
</reference>
<evidence type="ECO:0000256" key="3">
    <source>
        <dbReference type="RuleBase" id="RU000685"/>
    </source>
</evidence>
<dbReference type="Gene3D" id="1.20.5.170">
    <property type="match status" value="1"/>
</dbReference>
<dbReference type="HOGENOM" id="CLU_012560_5_2_1"/>
<dbReference type="InterPro" id="IPR039008">
    <property type="entry name" value="IF_rod_dom"/>
</dbReference>
<dbReference type="Ensembl" id="ENSPSIT00000003843.1">
    <property type="protein sequence ID" value="ENSPSIP00000003823.1"/>
    <property type="gene ID" value="ENSPSIG00000003625.1"/>
</dbReference>
<name>K7F713_PELSI</name>
<reference evidence="7" key="2">
    <citation type="journal article" date="2013" name="Nat. Genet.">
        <title>The draft genomes of soft-shell turtle and green sea turtle yield insights into the development and evolution of the turtle-specific body plan.</title>
        <authorList>
            <person name="Wang Z."/>
            <person name="Pascual-Anaya J."/>
            <person name="Zadissa A."/>
            <person name="Li W."/>
            <person name="Niimura Y."/>
            <person name="Huang Z."/>
            <person name="Li C."/>
            <person name="White S."/>
            <person name="Xiong Z."/>
            <person name="Fang D."/>
            <person name="Wang B."/>
            <person name="Ming Y."/>
            <person name="Chen Y."/>
            <person name="Zheng Y."/>
            <person name="Kuraku S."/>
            <person name="Pignatelli M."/>
            <person name="Herrero J."/>
            <person name="Beal K."/>
            <person name="Nozawa M."/>
            <person name="Li Q."/>
            <person name="Wang J."/>
            <person name="Zhang H."/>
            <person name="Yu L."/>
            <person name="Shigenobu S."/>
            <person name="Wang J."/>
            <person name="Liu J."/>
            <person name="Flicek P."/>
            <person name="Searle S."/>
            <person name="Wang J."/>
            <person name="Kuratani S."/>
            <person name="Yin Y."/>
            <person name="Aken B."/>
            <person name="Zhang G."/>
            <person name="Irie N."/>
        </authorList>
    </citation>
    <scope>NUCLEOTIDE SEQUENCE [LARGE SCALE GENOMIC DNA]</scope>
    <source>
        <strain evidence="7">Daiwa-1</strain>
    </source>
</reference>
<dbReference type="OMA" id="PKGETHI"/>
<dbReference type="PROSITE" id="PS00226">
    <property type="entry name" value="IF_ROD_1"/>
    <property type="match status" value="1"/>
</dbReference>
<dbReference type="AlphaFoldDB" id="K7F713"/>
<evidence type="ECO:0000256" key="1">
    <source>
        <dbReference type="ARBA" id="ARBA00022754"/>
    </source>
</evidence>
<dbReference type="GO" id="GO:0005615">
    <property type="term" value="C:extracellular space"/>
    <property type="evidence" value="ECO:0007669"/>
    <property type="project" value="TreeGrafter"/>
</dbReference>
<comment type="similarity">
    <text evidence="3">Belongs to the intermediate filament family.</text>
</comment>
<dbReference type="InterPro" id="IPR018039">
    <property type="entry name" value="IF_conserved"/>
</dbReference>
<dbReference type="FunFam" id="1.20.5.170:FF:000004">
    <property type="entry name" value="Keratin, type II cytoskeletal 5"/>
    <property type="match status" value="1"/>
</dbReference>
<dbReference type="PANTHER" id="PTHR45616">
    <property type="entry name" value="GATA-TYPE DOMAIN-CONTAINING PROTEIN"/>
    <property type="match status" value="1"/>
</dbReference>
<proteinExistence type="inferred from homology"/>
<feature type="coiled-coil region" evidence="4">
    <location>
        <begin position="39"/>
        <end position="133"/>
    </location>
</feature>
<dbReference type="GO" id="GO:0045109">
    <property type="term" value="P:intermediate filament organization"/>
    <property type="evidence" value="ECO:0007669"/>
    <property type="project" value="TreeGrafter"/>
</dbReference>